<reference evidence="2 3" key="1">
    <citation type="submission" date="2016-01" db="EMBL/GenBank/DDBJ databases">
        <authorList>
            <person name="Oliw E.H."/>
        </authorList>
    </citation>
    <scope>NUCLEOTIDE SEQUENCE [LARGE SCALE GENOMIC DNA]</scope>
    <source>
        <strain evidence="2 3">KA00635</strain>
    </source>
</reference>
<feature type="transmembrane region" description="Helical" evidence="1">
    <location>
        <begin position="49"/>
        <end position="67"/>
    </location>
</feature>
<dbReference type="EMBL" id="LSCQ01000070">
    <property type="protein sequence ID" value="KXB34904.1"/>
    <property type="molecule type" value="Genomic_DNA"/>
</dbReference>
<comment type="caution">
    <text evidence="2">The sequence shown here is derived from an EMBL/GenBank/DDBJ whole genome shotgun (WGS) entry which is preliminary data.</text>
</comment>
<feature type="transmembrane region" description="Helical" evidence="1">
    <location>
        <begin position="209"/>
        <end position="228"/>
    </location>
</feature>
<dbReference type="PATRIC" id="fig|87541.4.peg.1229"/>
<sequence>MSFNSHPLKAFQKFKGGHPLLYFYFLLWGLFLLPNIVTMHLFPQWKWTNFFVTLFFCFGTMVLYFLLTNAPLTHRHMTPKHLILLEILLLCLILFTSLLNGWLPASLMSILWVLSHSPILSQKISPILCPIVFACQILISLNLMEYQTVGIFCTGIHPSYLALLIGILFLLSSFYFDTPSTKTLRSLSVLSIVLSGILAVLFFKTDLLFLIYWAILLLMATLYYKYALNQLDLDF</sequence>
<feature type="transmembrane region" description="Helical" evidence="1">
    <location>
        <begin position="20"/>
        <end position="42"/>
    </location>
</feature>
<keyword evidence="1" id="KW-0812">Transmembrane</keyword>
<gene>
    <name evidence="2" type="ORF">HMPREF3187_01236</name>
</gene>
<accession>A0A133XVE2</accession>
<organism evidence="2 3">
    <name type="scientific">Aerococcus christensenii</name>
    <dbReference type="NCBI Taxonomy" id="87541"/>
    <lineage>
        <taxon>Bacteria</taxon>
        <taxon>Bacillati</taxon>
        <taxon>Bacillota</taxon>
        <taxon>Bacilli</taxon>
        <taxon>Lactobacillales</taxon>
        <taxon>Aerococcaceae</taxon>
        <taxon>Aerococcus</taxon>
    </lineage>
</organism>
<feature type="transmembrane region" description="Helical" evidence="1">
    <location>
        <begin position="183"/>
        <end position="203"/>
    </location>
</feature>
<proteinExistence type="predicted"/>
<feature type="transmembrane region" description="Helical" evidence="1">
    <location>
        <begin position="149"/>
        <end position="171"/>
    </location>
</feature>
<evidence type="ECO:0000256" key="1">
    <source>
        <dbReference type="SAM" id="Phobius"/>
    </source>
</evidence>
<name>A0A133XVE2_9LACT</name>
<evidence type="ECO:0000313" key="2">
    <source>
        <dbReference type="EMBL" id="KXB34904.1"/>
    </source>
</evidence>
<dbReference type="STRING" id="87541.AWM71_04935"/>
<dbReference type="AlphaFoldDB" id="A0A133XVE2"/>
<keyword evidence="1" id="KW-1133">Transmembrane helix</keyword>
<feature type="transmembrane region" description="Helical" evidence="1">
    <location>
        <begin position="126"/>
        <end position="143"/>
    </location>
</feature>
<dbReference type="RefSeq" id="WP_060937013.1">
    <property type="nucleotide sequence ID" value="NZ_JASOZP010000012.1"/>
</dbReference>
<feature type="transmembrane region" description="Helical" evidence="1">
    <location>
        <begin position="87"/>
        <end position="114"/>
    </location>
</feature>
<dbReference type="Proteomes" id="UP000070422">
    <property type="component" value="Unassembled WGS sequence"/>
</dbReference>
<evidence type="ECO:0000313" key="3">
    <source>
        <dbReference type="Proteomes" id="UP000070422"/>
    </source>
</evidence>
<keyword evidence="1" id="KW-0472">Membrane</keyword>
<protein>
    <submittedName>
        <fullName evidence="2">Uncharacterized protein</fullName>
    </submittedName>
</protein>